<dbReference type="InterPro" id="IPR053135">
    <property type="entry name" value="AKR2_Oxidoreductase"/>
</dbReference>
<name>A0A8E7B2G4_9EURY</name>
<evidence type="ECO:0000313" key="3">
    <source>
        <dbReference type="Proteomes" id="UP000680656"/>
    </source>
</evidence>
<dbReference type="InterPro" id="IPR036812">
    <property type="entry name" value="NAD(P)_OxRdtase_dom_sf"/>
</dbReference>
<dbReference type="RefSeq" id="WP_214420022.1">
    <property type="nucleotide sequence ID" value="NZ_CP075546.1"/>
</dbReference>
<dbReference type="PANTHER" id="PTHR43312">
    <property type="entry name" value="D-THREO-ALDOSE 1-DEHYDROGENASE"/>
    <property type="match status" value="1"/>
</dbReference>
<evidence type="ECO:0000259" key="1">
    <source>
        <dbReference type="Pfam" id="PF00248"/>
    </source>
</evidence>
<protein>
    <submittedName>
        <fullName evidence="2">Aldo/keto reductase</fullName>
    </submittedName>
</protein>
<dbReference type="SUPFAM" id="SSF51430">
    <property type="entry name" value="NAD(P)-linked oxidoreductase"/>
    <property type="match status" value="1"/>
</dbReference>
<accession>A0A8E7B2G4</accession>
<organism evidence="2 3">
    <name type="scientific">Methanospirillum purgamenti</name>
    <dbReference type="NCBI Taxonomy" id="2834276"/>
    <lineage>
        <taxon>Archaea</taxon>
        <taxon>Methanobacteriati</taxon>
        <taxon>Methanobacteriota</taxon>
        <taxon>Stenosarchaea group</taxon>
        <taxon>Methanomicrobia</taxon>
        <taxon>Methanomicrobiales</taxon>
        <taxon>Methanospirillaceae</taxon>
        <taxon>Methanospirillum</taxon>
    </lineage>
</organism>
<dbReference type="Pfam" id="PF00248">
    <property type="entry name" value="Aldo_ket_red"/>
    <property type="match status" value="1"/>
</dbReference>
<dbReference type="Proteomes" id="UP000680656">
    <property type="component" value="Chromosome"/>
</dbReference>
<gene>
    <name evidence="2" type="ORF">KHC33_01410</name>
</gene>
<keyword evidence="3" id="KW-1185">Reference proteome</keyword>
<dbReference type="InterPro" id="IPR023210">
    <property type="entry name" value="NADP_OxRdtase_dom"/>
</dbReference>
<dbReference type="Gene3D" id="3.20.20.100">
    <property type="entry name" value="NADP-dependent oxidoreductase domain"/>
    <property type="match status" value="1"/>
</dbReference>
<dbReference type="PANTHER" id="PTHR43312:SF1">
    <property type="entry name" value="NADP-DEPENDENT OXIDOREDUCTASE DOMAIN-CONTAINING PROTEIN"/>
    <property type="match status" value="1"/>
</dbReference>
<feature type="domain" description="NADP-dependent oxidoreductase" evidence="1">
    <location>
        <begin position="15"/>
        <end position="292"/>
    </location>
</feature>
<reference evidence="2 3" key="1">
    <citation type="submission" date="2021-05" db="EMBL/GenBank/DDBJ databases">
        <title>A novel Methanospirillum isolate from a pyrite-forming mixed culture.</title>
        <authorList>
            <person name="Bunk B."/>
            <person name="Sproer C."/>
            <person name="Spring S."/>
            <person name="Pester M."/>
        </authorList>
    </citation>
    <scope>NUCLEOTIDE SEQUENCE [LARGE SCALE GENOMIC DNA]</scope>
    <source>
        <strain evidence="2 3">J.3.6.1-F.2.7.3</strain>
    </source>
</reference>
<sequence>MICSQSSNKNNLCIITLGTAQFGLNYGVTNKTGCPNDEELYNILNFAHKSGLDFLDTARAYGNAEERLGEIINTEELKDFRIVSKLLPFSEIRDEASDCELFSQIDDSVFSSCKHLRRSHIDVIMFHRFSDMISWDGKAVERLLFHVKKGTVGEIGVSVYSPDEAIISIKDKRIKNIQIPFNLLDHRWISQKFLQELKKRDDVKIFARSIFLQGLLINNENFWPKWFSGSKNTVNEIDNITRQLKRKNKLDLCISYVRAFPWITSLVIGVEKTEQLKEIISLTNEPPLNNQERKFVENAFHNIPVRLLNPSLW</sequence>
<proteinExistence type="predicted"/>
<dbReference type="GeneID" id="65095800"/>
<dbReference type="CDD" id="cd19097">
    <property type="entry name" value="AKR_unchar"/>
    <property type="match status" value="1"/>
</dbReference>
<dbReference type="KEGG" id="mrtj:KHC33_01410"/>
<evidence type="ECO:0000313" key="2">
    <source>
        <dbReference type="EMBL" id="QVV89222.1"/>
    </source>
</evidence>
<dbReference type="AlphaFoldDB" id="A0A8E7B2G4"/>
<dbReference type="EMBL" id="CP075546">
    <property type="protein sequence ID" value="QVV89222.1"/>
    <property type="molecule type" value="Genomic_DNA"/>
</dbReference>